<dbReference type="Pfam" id="PF00353">
    <property type="entry name" value="HemolysinCabind"/>
    <property type="match status" value="2"/>
</dbReference>
<proteinExistence type="predicted"/>
<accession>A0AAE3KR48</accession>
<reference evidence="4" key="1">
    <citation type="submission" date="2022-06" db="EMBL/GenBank/DDBJ databases">
        <title>New cyanobacteria of genus Symplocastrum in benthos of Lake Baikal.</title>
        <authorList>
            <person name="Sorokovikova E."/>
            <person name="Tikhonova I."/>
            <person name="Krasnopeev A."/>
            <person name="Evseev P."/>
            <person name="Gladkikh A."/>
            <person name="Belykh O."/>
        </authorList>
    </citation>
    <scope>NUCLEOTIDE SEQUENCE</scope>
    <source>
        <strain evidence="4">BBK-W-15</strain>
    </source>
</reference>
<dbReference type="Pfam" id="PF13620">
    <property type="entry name" value="CarboxypepD_reg"/>
    <property type="match status" value="1"/>
</dbReference>
<organism evidence="4 5">
    <name type="scientific">Limnofasciculus baicalensis BBK-W-15</name>
    <dbReference type="NCBI Taxonomy" id="2699891"/>
    <lineage>
        <taxon>Bacteria</taxon>
        <taxon>Bacillati</taxon>
        <taxon>Cyanobacteriota</taxon>
        <taxon>Cyanophyceae</taxon>
        <taxon>Coleofasciculales</taxon>
        <taxon>Coleofasciculaceae</taxon>
        <taxon>Limnofasciculus</taxon>
        <taxon>Limnofasciculus baicalensis</taxon>
    </lineage>
</organism>
<evidence type="ECO:0000256" key="2">
    <source>
        <dbReference type="ARBA" id="ARBA00022525"/>
    </source>
</evidence>
<comment type="caution">
    <text evidence="4">The sequence shown here is derived from an EMBL/GenBank/DDBJ whole genome shotgun (WGS) entry which is preliminary data.</text>
</comment>
<evidence type="ECO:0000256" key="1">
    <source>
        <dbReference type="ARBA" id="ARBA00004613"/>
    </source>
</evidence>
<evidence type="ECO:0000313" key="5">
    <source>
        <dbReference type="Proteomes" id="UP001204953"/>
    </source>
</evidence>
<evidence type="ECO:0000259" key="3">
    <source>
        <dbReference type="Pfam" id="PF00188"/>
    </source>
</evidence>
<feature type="domain" description="SCP" evidence="3">
    <location>
        <begin position="15"/>
        <end position="168"/>
    </location>
</feature>
<dbReference type="EMBL" id="JAMZMM010000631">
    <property type="protein sequence ID" value="MCP2732511.1"/>
    <property type="molecule type" value="Genomic_DNA"/>
</dbReference>
<dbReference type="InterPro" id="IPR011049">
    <property type="entry name" value="Serralysin-like_metalloprot_C"/>
</dbReference>
<dbReference type="Gene3D" id="3.40.33.10">
    <property type="entry name" value="CAP"/>
    <property type="match status" value="1"/>
</dbReference>
<dbReference type="PROSITE" id="PS00330">
    <property type="entry name" value="HEMOLYSIN_CALCIUM"/>
    <property type="match status" value="5"/>
</dbReference>
<dbReference type="InterPro" id="IPR018511">
    <property type="entry name" value="Hemolysin-typ_Ca-bd_CS"/>
</dbReference>
<keyword evidence="2" id="KW-0964">Secreted</keyword>
<dbReference type="CDD" id="cd05379">
    <property type="entry name" value="CAP_bacterial"/>
    <property type="match status" value="1"/>
</dbReference>
<dbReference type="Gene3D" id="2.150.10.10">
    <property type="entry name" value="Serralysin-like metalloprotease, C-terminal"/>
    <property type="match status" value="2"/>
</dbReference>
<dbReference type="SUPFAM" id="SSF51120">
    <property type="entry name" value="beta-Roll"/>
    <property type="match status" value="2"/>
</dbReference>
<dbReference type="GO" id="GO:0005509">
    <property type="term" value="F:calcium ion binding"/>
    <property type="evidence" value="ECO:0007669"/>
    <property type="project" value="InterPro"/>
</dbReference>
<gene>
    <name evidence="4" type="ORF">NJ959_29195</name>
</gene>
<dbReference type="InterPro" id="IPR050557">
    <property type="entry name" value="RTX_toxin/Mannuronan_C5-epim"/>
</dbReference>
<protein>
    <submittedName>
        <fullName evidence="4">CAP domain-containing protein</fullName>
    </submittedName>
</protein>
<dbReference type="Pfam" id="PF00188">
    <property type="entry name" value="CAP"/>
    <property type="match status" value="1"/>
</dbReference>
<dbReference type="PANTHER" id="PTHR38340:SF1">
    <property type="entry name" value="S-LAYER PROTEIN"/>
    <property type="match status" value="1"/>
</dbReference>
<dbReference type="PRINTS" id="PR00313">
    <property type="entry name" value="CABNDNGRPT"/>
</dbReference>
<dbReference type="SUPFAM" id="SSF55797">
    <property type="entry name" value="PR-1-like"/>
    <property type="match status" value="1"/>
</dbReference>
<dbReference type="GO" id="GO:0005576">
    <property type="term" value="C:extracellular region"/>
    <property type="evidence" value="ECO:0007669"/>
    <property type="project" value="UniProtKB-SubCell"/>
</dbReference>
<dbReference type="Proteomes" id="UP001204953">
    <property type="component" value="Unassembled WGS sequence"/>
</dbReference>
<name>A0AAE3KR48_9CYAN</name>
<dbReference type="AlphaFoldDB" id="A0AAE3KR48"/>
<keyword evidence="5" id="KW-1185">Reference proteome</keyword>
<dbReference type="InterPro" id="IPR035940">
    <property type="entry name" value="CAP_sf"/>
</dbReference>
<sequence length="496" mass="51473">MVMTIEPTAQEQYMLELVNRARLNPQAEVDRNPYVAALNEDLAPGTISNTPKQALAFNLQLINSSRQHSQWMLDTDIFSHTGINGSNPGARMQGAGYQFTGSWTWGENIAWMGTTGTPNVTAFVAAEHDNLFDSAGHRKNILNDNFKEIGIGTLTGVFQGYNAVMTTQNFAKSGTASFITGVAFNDLVTDDDFYTVGEGLGGITVNALRQSDNQLFSTFTYASGGYQLALDPGTYTVSFSGGGLSTTVTQTVTLGSLNFKLDLATDKLPVTPTPGVTLTGTSANNTLTGGNGNDTLSGLAGNDILNGLNGNDMLFGGTGNDTLDGGNGDDQLDGGDGIDRLLGGAGNDILVGGLGVDTLIGGDGSDRLNGNAGNDILTGGVGGDFFVFDSNSAFTSSAFGVDKVTDFASGVDKIVLDQTTFGAITPAQIAIVNTDSLAAISMAQIVYSLGTGNLFFNQNGSVSGYGTGARFATIDNDNNSATIAPVLMVADFQIVA</sequence>
<evidence type="ECO:0000313" key="4">
    <source>
        <dbReference type="EMBL" id="MCP2732511.1"/>
    </source>
</evidence>
<dbReference type="PANTHER" id="PTHR38340">
    <property type="entry name" value="S-LAYER PROTEIN"/>
    <property type="match status" value="1"/>
</dbReference>
<dbReference type="InterPro" id="IPR014044">
    <property type="entry name" value="CAP_dom"/>
</dbReference>
<dbReference type="InterPro" id="IPR001343">
    <property type="entry name" value="Hemolysn_Ca-bd"/>
</dbReference>
<comment type="subcellular location">
    <subcellularLocation>
        <location evidence="1">Secreted</location>
    </subcellularLocation>
</comment>